<feature type="transmembrane region" description="Helical" evidence="9">
    <location>
        <begin position="91"/>
        <end position="109"/>
    </location>
</feature>
<evidence type="ECO:0000256" key="7">
    <source>
        <dbReference type="ARBA" id="ARBA00023128"/>
    </source>
</evidence>
<keyword evidence="6 9" id="KW-1133">Transmembrane helix</keyword>
<comment type="subcellular location">
    <subcellularLocation>
        <location evidence="1">Mitochondrion inner membrane</location>
    </subcellularLocation>
</comment>
<keyword evidence="4 9" id="KW-0812">Transmembrane</keyword>
<evidence type="ECO:0000256" key="9">
    <source>
        <dbReference type="SAM" id="Phobius"/>
    </source>
</evidence>
<keyword evidence="7" id="KW-0496">Mitochondrion</keyword>
<dbReference type="GO" id="GO:0033617">
    <property type="term" value="P:mitochondrial respiratory chain complex IV assembly"/>
    <property type="evidence" value="ECO:0007669"/>
    <property type="project" value="InterPro"/>
</dbReference>
<evidence type="ECO:0000256" key="8">
    <source>
        <dbReference type="ARBA" id="ARBA00023136"/>
    </source>
</evidence>
<reference evidence="10" key="1">
    <citation type="submission" date="2023-10" db="EMBL/GenBank/DDBJ databases">
        <title>Genome assemblies of two species of porcelain crab, Petrolisthes cinctipes and Petrolisthes manimaculis (Anomura: Porcellanidae).</title>
        <authorList>
            <person name="Angst P."/>
        </authorList>
    </citation>
    <scope>NUCLEOTIDE SEQUENCE</scope>
    <source>
        <strain evidence="10">PB745_01</strain>
        <tissue evidence="10">Gill</tissue>
    </source>
</reference>
<keyword evidence="11" id="KW-1185">Reference proteome</keyword>
<evidence type="ECO:0000256" key="1">
    <source>
        <dbReference type="ARBA" id="ARBA00004273"/>
    </source>
</evidence>
<comment type="caution">
    <text evidence="10">The sequence shown here is derived from an EMBL/GenBank/DDBJ whole genome shotgun (WGS) entry which is preliminary data.</text>
</comment>
<organism evidence="10 11">
    <name type="scientific">Petrolisthes cinctipes</name>
    <name type="common">Flat porcelain crab</name>
    <dbReference type="NCBI Taxonomy" id="88211"/>
    <lineage>
        <taxon>Eukaryota</taxon>
        <taxon>Metazoa</taxon>
        <taxon>Ecdysozoa</taxon>
        <taxon>Arthropoda</taxon>
        <taxon>Crustacea</taxon>
        <taxon>Multicrustacea</taxon>
        <taxon>Malacostraca</taxon>
        <taxon>Eumalacostraca</taxon>
        <taxon>Eucarida</taxon>
        <taxon>Decapoda</taxon>
        <taxon>Pleocyemata</taxon>
        <taxon>Anomura</taxon>
        <taxon>Galatheoidea</taxon>
        <taxon>Porcellanidae</taxon>
        <taxon>Petrolisthes</taxon>
    </lineage>
</organism>
<protein>
    <recommendedName>
        <fullName evidence="3">Cytochrome c oxidase assembly protein COX20, mitochondrial</fullName>
    </recommendedName>
</protein>
<dbReference type="PANTHER" id="PTHR31586">
    <property type="entry name" value="CYTOCHROME C OXIDASE PROTEIN 20"/>
    <property type="match status" value="1"/>
</dbReference>
<dbReference type="AlphaFoldDB" id="A0AAE1FDC3"/>
<evidence type="ECO:0000256" key="3">
    <source>
        <dbReference type="ARBA" id="ARBA00017689"/>
    </source>
</evidence>
<dbReference type="Pfam" id="PF12597">
    <property type="entry name" value="Cox20"/>
    <property type="match status" value="1"/>
</dbReference>
<keyword evidence="5" id="KW-0999">Mitochondrion inner membrane</keyword>
<proteinExistence type="inferred from homology"/>
<evidence type="ECO:0000313" key="11">
    <source>
        <dbReference type="Proteomes" id="UP001286313"/>
    </source>
</evidence>
<comment type="similarity">
    <text evidence="2">Belongs to the COX20 family.</text>
</comment>
<dbReference type="InterPro" id="IPR022533">
    <property type="entry name" value="Cox20"/>
</dbReference>
<dbReference type="EMBL" id="JAWQEG010002435">
    <property type="protein sequence ID" value="KAK3872007.1"/>
    <property type="molecule type" value="Genomic_DNA"/>
</dbReference>
<sequence>MRLDHWLYKLHFTTFPVLKCALLTSSPHHISQPHTHIMEEENSEAKLMGRKLSEIPCFRNTFLYSISSGLGAGLVHFLATSNVRRSGHMAMASYGCVTLSYWVYCRYNFSQQKFKMAQLQSALQKQAVYEGTDMENTVFREA</sequence>
<accession>A0AAE1FDC3</accession>
<evidence type="ECO:0000256" key="4">
    <source>
        <dbReference type="ARBA" id="ARBA00022692"/>
    </source>
</evidence>
<dbReference type="GO" id="GO:0005743">
    <property type="term" value="C:mitochondrial inner membrane"/>
    <property type="evidence" value="ECO:0007669"/>
    <property type="project" value="UniProtKB-SubCell"/>
</dbReference>
<name>A0AAE1FDC3_PETCI</name>
<feature type="transmembrane region" description="Helical" evidence="9">
    <location>
        <begin position="61"/>
        <end position="79"/>
    </location>
</feature>
<gene>
    <name evidence="10" type="ORF">Pcinc_022887</name>
</gene>
<keyword evidence="8 9" id="KW-0472">Membrane</keyword>
<evidence type="ECO:0000256" key="2">
    <source>
        <dbReference type="ARBA" id="ARBA00009575"/>
    </source>
</evidence>
<dbReference type="PANTHER" id="PTHR31586:SF1">
    <property type="entry name" value="CYTOCHROME C OXIDASE ASSEMBLY PROTEIN COX20, MITOCHONDRIAL"/>
    <property type="match status" value="1"/>
</dbReference>
<evidence type="ECO:0000256" key="6">
    <source>
        <dbReference type="ARBA" id="ARBA00022989"/>
    </source>
</evidence>
<evidence type="ECO:0000313" key="10">
    <source>
        <dbReference type="EMBL" id="KAK3872007.1"/>
    </source>
</evidence>
<dbReference type="PRINTS" id="PR02049">
    <property type="entry name" value="PROTEINF36A"/>
</dbReference>
<dbReference type="Proteomes" id="UP001286313">
    <property type="component" value="Unassembled WGS sequence"/>
</dbReference>
<evidence type="ECO:0000256" key="5">
    <source>
        <dbReference type="ARBA" id="ARBA00022792"/>
    </source>
</evidence>